<dbReference type="InterPro" id="IPR026881">
    <property type="entry name" value="WYL_dom"/>
</dbReference>
<dbReference type="InterPro" id="IPR027417">
    <property type="entry name" value="P-loop_NTPase"/>
</dbReference>
<comment type="caution">
    <text evidence="2">The sequence shown here is derived from an EMBL/GenBank/DDBJ whole genome shotgun (WGS) entry which is preliminary data.</text>
</comment>
<gene>
    <name evidence="2" type="ORF">J0895_20865</name>
</gene>
<name>A0ABS3FWI8_9CYAN</name>
<proteinExistence type="predicted"/>
<evidence type="ECO:0000313" key="3">
    <source>
        <dbReference type="Proteomes" id="UP000664844"/>
    </source>
</evidence>
<dbReference type="EMBL" id="JAFLQW010000552">
    <property type="protein sequence ID" value="MBO0351485.1"/>
    <property type="molecule type" value="Genomic_DNA"/>
</dbReference>
<reference evidence="2 3" key="1">
    <citation type="submission" date="2021-03" db="EMBL/GenBank/DDBJ databases">
        <title>Metabolic Capacity of the Antarctic Cyanobacterium Phormidium pseudopriestleyi that Sustains Oxygenic Photosynthesis in the Presence of Hydrogen Sulfide.</title>
        <authorList>
            <person name="Lumian J.E."/>
            <person name="Jungblut A.D."/>
            <person name="Dillon M.L."/>
            <person name="Hawes I."/>
            <person name="Doran P.T."/>
            <person name="Mackey T.J."/>
            <person name="Dick G.J."/>
            <person name="Grettenberger C.L."/>
            <person name="Sumner D.Y."/>
        </authorList>
    </citation>
    <scope>NUCLEOTIDE SEQUENCE [LARGE SCALE GENOMIC DNA]</scope>
    <source>
        <strain evidence="2 3">FRX01</strain>
    </source>
</reference>
<organism evidence="2 3">
    <name type="scientific">Phormidium pseudopriestleyi FRX01</name>
    <dbReference type="NCBI Taxonomy" id="1759528"/>
    <lineage>
        <taxon>Bacteria</taxon>
        <taxon>Bacillati</taxon>
        <taxon>Cyanobacteriota</taxon>
        <taxon>Cyanophyceae</taxon>
        <taxon>Oscillatoriophycideae</taxon>
        <taxon>Oscillatoriales</taxon>
        <taxon>Oscillatoriaceae</taxon>
        <taxon>Phormidium</taxon>
    </lineage>
</organism>
<sequence length="679" mass="77799">MQPPLICHFLIGIPGCGKSSFATMLTKLTEGRIVSTDGIRKSLYGDERIQGNWEAIEQEAIAQIQAAIAVGDSVIYDATNAKRGWRMSLLWKLRQFEVLWMGWQFVTPLATCKRWNQTRSRQVPEGVLESMSRSLYQFPPLLAEGFAALYRVNPEQGFQEAHIQQKIQRLRDRLGGEPRYSCSQPRYHRYSQLQDFDRLMHLISLILRYPGIGNLQNTAPSVLETLFDPLPKFTSAIEEVSAIMGKLAGELYADSVALASDLEWLEKNHLIGTGGFWTGNFPPIQVEPLENLAVFPHPYSAIAPFKRVLATIHFLIHHPVFREPGPANFQALAIALQKQGIISKTGDNHLRKDIDRVLKPYKILSELPLKPGYFAGTAIFSPTELKQIYWLLQSQECYLADPRARSISHQLKDRMALTELNGHGSDAYPIREIAHYNARDFPFIPRIEAAIAQGTLLEIKRIPGFKDLSKNTEHFFLAWPLKIIFYGGSWYLGYECEGGKDPGLFRLERLDRLRVNQEMETSRSSENQEKSARQLETLYQESAGIFLGTSTTQQSRFLSSNPENRKQVELIVELWFTDKSFRFIREEIKHLPTHNLTISEPFFLQEDDKISPLYLPTSPDPEFPNRLQIKVPKWSLNDVTFLRWIVGFDGNLKIHTPPELVKKIKKIGQEIVRVYHRKL</sequence>
<dbReference type="Gene3D" id="3.40.50.300">
    <property type="entry name" value="P-loop containing nucleotide triphosphate hydrolases"/>
    <property type="match status" value="1"/>
</dbReference>
<dbReference type="Pfam" id="PF13280">
    <property type="entry name" value="WYL"/>
    <property type="match status" value="1"/>
</dbReference>
<dbReference type="PROSITE" id="PS52050">
    <property type="entry name" value="WYL"/>
    <property type="match status" value="1"/>
</dbReference>
<dbReference type="RefSeq" id="WP_207089919.1">
    <property type="nucleotide sequence ID" value="NZ_JAFLQW010000552.1"/>
</dbReference>
<protein>
    <submittedName>
        <fullName evidence="2">WYL domain-containing protein</fullName>
    </submittedName>
</protein>
<dbReference type="Pfam" id="PF13671">
    <property type="entry name" value="AAA_33"/>
    <property type="match status" value="1"/>
</dbReference>
<accession>A0ABS3FWI8</accession>
<evidence type="ECO:0000313" key="2">
    <source>
        <dbReference type="EMBL" id="MBO0351485.1"/>
    </source>
</evidence>
<feature type="domain" description="WYL" evidence="1">
    <location>
        <begin position="476"/>
        <end position="515"/>
    </location>
</feature>
<dbReference type="SUPFAM" id="SSF52540">
    <property type="entry name" value="P-loop containing nucleoside triphosphate hydrolases"/>
    <property type="match status" value="1"/>
</dbReference>
<keyword evidence="3" id="KW-1185">Reference proteome</keyword>
<dbReference type="Proteomes" id="UP000664844">
    <property type="component" value="Unassembled WGS sequence"/>
</dbReference>
<evidence type="ECO:0000259" key="1">
    <source>
        <dbReference type="Pfam" id="PF13280"/>
    </source>
</evidence>